<accession>A0A1E4SHN2</accession>
<evidence type="ECO:0000256" key="1">
    <source>
        <dbReference type="SAM" id="Phobius"/>
    </source>
</evidence>
<sequence>MPTNSSVDVKATQTLMQLLGIDVADPPDAYADADMEANNYETPSIEVLESAEILLHLAASGSCTVSAEVKKITHMPDSGKDTNQSNICSLPRMELEADVATEDYGGDGTNETGPFEGYSNTKITEAGQHDLIELKAFAKDKSSSKDEFIGTEFEVEGVVENSDDHLLEFPMNLTSSGKVNQPSLDFLRDIMLSILVFLLVWSIMKSFILKASLFSFLVLKKYGMVFTDDRSLKFGTLCEINYTANAVALEGTPKRSKLVESKNVPDEVDVQLSHKPFSLVENLEVDCDEAVTSLDVNEFTNTRSDLYLESQVNNFMTNDALFNGISFSADERVNPLLFQGFGVTYNLIFPGMA</sequence>
<reference evidence="3" key="1">
    <citation type="submission" date="2016-05" db="EMBL/GenBank/DDBJ databases">
        <title>Comparative genomics of biotechnologically important yeasts.</title>
        <authorList>
            <consortium name="DOE Joint Genome Institute"/>
            <person name="Riley R."/>
            <person name="Haridas S."/>
            <person name="Wolfe K.H."/>
            <person name="Lopes M.R."/>
            <person name="Hittinger C.T."/>
            <person name="Goker M."/>
            <person name="Salamov A."/>
            <person name="Wisecaver J."/>
            <person name="Long T.M."/>
            <person name="Aerts A.L."/>
            <person name="Barry K."/>
            <person name="Choi C."/>
            <person name="Clum A."/>
            <person name="Coughlan A.Y."/>
            <person name="Deshpande S."/>
            <person name="Douglass A.P."/>
            <person name="Hanson S.J."/>
            <person name="Klenk H.-P."/>
            <person name="Labutti K."/>
            <person name="Lapidus A."/>
            <person name="Lindquist E."/>
            <person name="Lipzen A."/>
            <person name="Meier-Kolthoff J.P."/>
            <person name="Ohm R.A."/>
            <person name="Otillar R.P."/>
            <person name="Pangilinan J."/>
            <person name="Peng Y."/>
            <person name="Rokas A."/>
            <person name="Rosa C.A."/>
            <person name="Scheuner C."/>
            <person name="Sibirny A.A."/>
            <person name="Slot J.C."/>
            <person name="Stielow J.B."/>
            <person name="Sun H."/>
            <person name="Kurtzman C.P."/>
            <person name="Blackwell M."/>
            <person name="Grigoriev I.V."/>
            <person name="Jeffries T.W."/>
        </authorList>
    </citation>
    <scope>NUCLEOTIDE SEQUENCE [LARGE SCALE GENOMIC DNA]</scope>
    <source>
        <strain evidence="3">NRRL Y-17324</strain>
    </source>
</reference>
<dbReference type="RefSeq" id="XP_020064054.1">
    <property type="nucleotide sequence ID" value="XM_020206141.1"/>
</dbReference>
<feature type="transmembrane region" description="Helical" evidence="1">
    <location>
        <begin position="190"/>
        <end position="219"/>
    </location>
</feature>
<keyword evidence="1" id="KW-0472">Membrane</keyword>
<keyword evidence="1" id="KW-0812">Transmembrane</keyword>
<dbReference type="EMBL" id="KV453912">
    <property type="protein sequence ID" value="ODV78932.1"/>
    <property type="molecule type" value="Genomic_DNA"/>
</dbReference>
<dbReference type="AlphaFoldDB" id="A0A1E4SHN2"/>
<evidence type="ECO:0000313" key="3">
    <source>
        <dbReference type="Proteomes" id="UP000094285"/>
    </source>
</evidence>
<evidence type="ECO:0000313" key="2">
    <source>
        <dbReference type="EMBL" id="ODV78932.1"/>
    </source>
</evidence>
<protein>
    <submittedName>
        <fullName evidence="2">Uncharacterized protein</fullName>
    </submittedName>
</protein>
<dbReference type="Proteomes" id="UP000094285">
    <property type="component" value="Unassembled WGS sequence"/>
</dbReference>
<proteinExistence type="predicted"/>
<dbReference type="GeneID" id="30980278"/>
<name>A0A1E4SHN2_9ASCO</name>
<gene>
    <name evidence="2" type="ORF">CANTADRAFT_100497</name>
</gene>
<keyword evidence="1" id="KW-1133">Transmembrane helix</keyword>
<keyword evidence="3" id="KW-1185">Reference proteome</keyword>
<organism evidence="2 3">
    <name type="scientific">Suhomyces tanzawaensis NRRL Y-17324</name>
    <dbReference type="NCBI Taxonomy" id="984487"/>
    <lineage>
        <taxon>Eukaryota</taxon>
        <taxon>Fungi</taxon>
        <taxon>Dikarya</taxon>
        <taxon>Ascomycota</taxon>
        <taxon>Saccharomycotina</taxon>
        <taxon>Pichiomycetes</taxon>
        <taxon>Debaryomycetaceae</taxon>
        <taxon>Suhomyces</taxon>
    </lineage>
</organism>